<dbReference type="AlphaFoldDB" id="A0AA38W808"/>
<evidence type="ECO:0000256" key="2">
    <source>
        <dbReference type="ARBA" id="ARBA00022771"/>
    </source>
</evidence>
<evidence type="ECO:0000259" key="5">
    <source>
        <dbReference type="PROSITE" id="PS51999"/>
    </source>
</evidence>
<comment type="caution">
    <text evidence="6">The sequence shown here is derived from an EMBL/GenBank/DDBJ whole genome shotgun (WGS) entry which is preliminary data.</text>
</comment>
<dbReference type="InterPro" id="IPR010666">
    <property type="entry name" value="Znf_GRF"/>
</dbReference>
<dbReference type="Pfam" id="PF06839">
    <property type="entry name" value="Zn_ribbon_GRF"/>
    <property type="match status" value="1"/>
</dbReference>
<protein>
    <recommendedName>
        <fullName evidence="5">GRF-type domain-containing protein</fullName>
    </recommendedName>
</protein>
<dbReference type="PANTHER" id="PTHR33248">
    <property type="entry name" value="ZINC ION-BINDING PROTEIN"/>
    <property type="match status" value="1"/>
</dbReference>
<name>A0AA38W808_9ASTR</name>
<keyword evidence="2 4" id="KW-0863">Zinc-finger</keyword>
<evidence type="ECO:0000313" key="6">
    <source>
        <dbReference type="EMBL" id="KAJ9542225.1"/>
    </source>
</evidence>
<accession>A0AA38W808</accession>
<keyword evidence="1" id="KW-0479">Metal-binding</keyword>
<evidence type="ECO:0000256" key="4">
    <source>
        <dbReference type="PROSITE-ProRule" id="PRU01343"/>
    </source>
</evidence>
<evidence type="ECO:0000256" key="1">
    <source>
        <dbReference type="ARBA" id="ARBA00022723"/>
    </source>
</evidence>
<proteinExistence type="predicted"/>
<sequence length="197" mass="22844">MKEKERERFKDKRLNNNMIDMKEKYDLGAIIKRLSGKYLPYRRAEDDEAAREVTALDESGFIFNLSYVRMVICKCGAYSTIRTSWTNSNPGRRFYCCSRKVKNCGFICWLDQPLSPRSNDIICGLLKSKNDAEEACAIAIQQARRVKTILFLTWVSILQHVCREFPSTPIFYMRKFSSTDQHNIGLPMLHLPNAQNA</sequence>
<dbReference type="EMBL" id="JARYMX010000007">
    <property type="protein sequence ID" value="KAJ9542225.1"/>
    <property type="molecule type" value="Genomic_DNA"/>
</dbReference>
<dbReference type="PROSITE" id="PS51999">
    <property type="entry name" value="ZF_GRF"/>
    <property type="match status" value="1"/>
</dbReference>
<keyword evidence="7" id="KW-1185">Reference proteome</keyword>
<evidence type="ECO:0000256" key="3">
    <source>
        <dbReference type="ARBA" id="ARBA00022833"/>
    </source>
</evidence>
<reference evidence="6" key="1">
    <citation type="submission" date="2023-03" db="EMBL/GenBank/DDBJ databases">
        <title>Chromosome-scale reference genome and RAD-based genetic map of yellow starthistle (Centaurea solstitialis) reveal putative structural variation and QTLs associated with invader traits.</title>
        <authorList>
            <person name="Reatini B."/>
            <person name="Cang F.A."/>
            <person name="Jiang Q."/>
            <person name="Mckibben M.T.W."/>
            <person name="Barker M.S."/>
            <person name="Rieseberg L.H."/>
            <person name="Dlugosch K.M."/>
        </authorList>
    </citation>
    <scope>NUCLEOTIDE SEQUENCE</scope>
    <source>
        <strain evidence="6">CAN-66</strain>
        <tissue evidence="6">Leaf</tissue>
    </source>
</reference>
<feature type="domain" description="GRF-type" evidence="5">
    <location>
        <begin position="73"/>
        <end position="113"/>
    </location>
</feature>
<organism evidence="6 7">
    <name type="scientific">Centaurea solstitialis</name>
    <name type="common">yellow star-thistle</name>
    <dbReference type="NCBI Taxonomy" id="347529"/>
    <lineage>
        <taxon>Eukaryota</taxon>
        <taxon>Viridiplantae</taxon>
        <taxon>Streptophyta</taxon>
        <taxon>Embryophyta</taxon>
        <taxon>Tracheophyta</taxon>
        <taxon>Spermatophyta</taxon>
        <taxon>Magnoliopsida</taxon>
        <taxon>eudicotyledons</taxon>
        <taxon>Gunneridae</taxon>
        <taxon>Pentapetalae</taxon>
        <taxon>asterids</taxon>
        <taxon>campanulids</taxon>
        <taxon>Asterales</taxon>
        <taxon>Asteraceae</taxon>
        <taxon>Carduoideae</taxon>
        <taxon>Cardueae</taxon>
        <taxon>Centaureinae</taxon>
        <taxon>Centaurea</taxon>
    </lineage>
</organism>
<dbReference type="Proteomes" id="UP001172457">
    <property type="component" value="Chromosome 7"/>
</dbReference>
<evidence type="ECO:0000313" key="7">
    <source>
        <dbReference type="Proteomes" id="UP001172457"/>
    </source>
</evidence>
<dbReference type="GO" id="GO:0008270">
    <property type="term" value="F:zinc ion binding"/>
    <property type="evidence" value="ECO:0007669"/>
    <property type="project" value="UniProtKB-KW"/>
</dbReference>
<gene>
    <name evidence="6" type="ORF">OSB04_028731</name>
</gene>
<keyword evidence="3" id="KW-0862">Zinc</keyword>